<dbReference type="Gene3D" id="3.30.200.20">
    <property type="entry name" value="Phosphorylase Kinase, domain 1"/>
    <property type="match status" value="1"/>
</dbReference>
<comment type="caution">
    <text evidence="1">The sequence shown here is derived from an EMBL/GenBank/DDBJ whole genome shotgun (WGS) entry which is preliminary data.</text>
</comment>
<dbReference type="PATRIC" id="fig|1299334.3.peg.6579"/>
<accession>X8AIF3</accession>
<keyword evidence="1" id="KW-0808">Transferase</keyword>
<sequence>MASFDISEFTAPDSGYSGKTLFFTASWADSAGRRHSDNLVIRIQANDHQLFTTPNAPRQAEVMRRLGRHGIPVPHIVGVEYDQTVFGAPAM</sequence>
<dbReference type="AlphaFoldDB" id="X8AIF3"/>
<dbReference type="GO" id="GO:0016740">
    <property type="term" value="F:transferase activity"/>
    <property type="evidence" value="ECO:0007669"/>
    <property type="project" value="UniProtKB-KW"/>
</dbReference>
<proteinExistence type="predicted"/>
<dbReference type="InterPro" id="IPR011009">
    <property type="entry name" value="Kinase-like_dom_sf"/>
</dbReference>
<dbReference type="SUPFAM" id="SSF56112">
    <property type="entry name" value="Protein kinase-like (PK-like)"/>
    <property type="match status" value="1"/>
</dbReference>
<dbReference type="EMBL" id="JAOB01000060">
    <property type="protein sequence ID" value="EUA30650.1"/>
    <property type="molecule type" value="Genomic_DNA"/>
</dbReference>
<organism evidence="1">
    <name type="scientific">Mycobacterium xenopi 4042</name>
    <dbReference type="NCBI Taxonomy" id="1299334"/>
    <lineage>
        <taxon>Bacteria</taxon>
        <taxon>Bacillati</taxon>
        <taxon>Actinomycetota</taxon>
        <taxon>Actinomycetes</taxon>
        <taxon>Mycobacteriales</taxon>
        <taxon>Mycobacteriaceae</taxon>
        <taxon>Mycobacterium</taxon>
    </lineage>
</organism>
<evidence type="ECO:0000313" key="1">
    <source>
        <dbReference type="EMBL" id="EUA30650.1"/>
    </source>
</evidence>
<name>X8AIF3_MYCXE</name>
<protein>
    <submittedName>
        <fullName evidence="1">Aminoglycoside phosphotransferase domain protein</fullName>
    </submittedName>
</protein>
<reference evidence="1" key="1">
    <citation type="submission" date="2014-01" db="EMBL/GenBank/DDBJ databases">
        <authorList>
            <person name="Brown-Elliot B."/>
            <person name="Wallace R."/>
            <person name="Lenaerts A."/>
            <person name="Ordway D."/>
            <person name="DeGroote M.A."/>
            <person name="Parker T."/>
            <person name="Sizemore C."/>
            <person name="Tallon L.J."/>
            <person name="Sadzewicz L.K."/>
            <person name="Sengamalay N."/>
            <person name="Fraser C.M."/>
            <person name="Hine E."/>
            <person name="Shefchek K.A."/>
            <person name="Das S.P."/>
            <person name="Tettelin H."/>
        </authorList>
    </citation>
    <scope>NUCLEOTIDE SEQUENCE [LARGE SCALE GENOMIC DNA]</scope>
    <source>
        <strain evidence="1">4042</strain>
    </source>
</reference>
<gene>
    <name evidence="1" type="ORF">I553_4907</name>
</gene>